<protein>
    <submittedName>
        <fullName evidence="2">Uncharacterized protein</fullName>
    </submittedName>
</protein>
<organism evidence="2 3">
    <name type="scientific">Sphaerotilus mobilis</name>
    <dbReference type="NCBI Taxonomy" id="47994"/>
    <lineage>
        <taxon>Bacteria</taxon>
        <taxon>Pseudomonadati</taxon>
        <taxon>Pseudomonadota</taxon>
        <taxon>Betaproteobacteria</taxon>
        <taxon>Burkholderiales</taxon>
        <taxon>Sphaerotilaceae</taxon>
        <taxon>Sphaerotilus</taxon>
    </lineage>
</organism>
<dbReference type="InterPro" id="IPR012334">
    <property type="entry name" value="Pectin_lyas_fold"/>
</dbReference>
<evidence type="ECO:0000256" key="1">
    <source>
        <dbReference type="SAM" id="MobiDB-lite"/>
    </source>
</evidence>
<feature type="compositionally biased region" description="Low complexity" evidence="1">
    <location>
        <begin position="56"/>
        <end position="71"/>
    </location>
</feature>
<reference evidence="2 3" key="1">
    <citation type="submission" date="2019-02" db="EMBL/GenBank/DDBJ databases">
        <title>Genomic Encyclopedia of Type Strains, Phase IV (KMG-IV): sequencing the most valuable type-strain genomes for metagenomic binning, comparative biology and taxonomic classification.</title>
        <authorList>
            <person name="Goeker M."/>
        </authorList>
    </citation>
    <scope>NUCLEOTIDE SEQUENCE [LARGE SCALE GENOMIC DNA]</scope>
    <source>
        <strain evidence="2 3">DSM 10617</strain>
    </source>
</reference>
<gene>
    <name evidence="2" type="ORF">EV685_2602</name>
</gene>
<evidence type="ECO:0000313" key="3">
    <source>
        <dbReference type="Proteomes" id="UP000293433"/>
    </source>
</evidence>
<sequence length="577" mass="60274">MVSSTDPPGLRQHDRPVMSAALPFPAPHVPARGAALSSILILSAALALAGCGGGASPSTGTSSADTPSTDGVVDNGNSPSVGTLGAASAVFEPTPCVASGVAGATDHTVGPGQTHAELHEVPWESLRAGDTVRIHHRSTAYSGKFLIAAEGRADAPVRVCGVRGPNQERPVIDGHGASTRTALAPHYANTQEISDIHQGRSIIVIKNKAGTYTGTPAHIQIDGLSITRAHPQYTYVNAQGATKNYIAFGAAIWIDRGHHITIADNEISDSQMAVFSKSTDDGDFAVSRDIRIARNDFHGHGIVGDVHMHTTYTQSVGLVIEFNRYGPLRSGASGNSIKDRSAGTVVRYNRIEDGAHAIDLVEAEDFPITAQAEPSYRYALVHGNLISKPAGNGSVIHYGGDHYGSTAGANWGESLFRRGTLYFFNNTVHAQGSGDARIFQLATTLETAEVWNNVFLFDATVTNRNLRQTTDLNGSAWTPGGIVNLGVNWASAGWQDSDIYHPVPGQLNGTARLISGSHSPLDLATYRPLAGSAAVDAGVAGPAAVSGHPTVHQIDANGIASGRSVNGAAIDLGALER</sequence>
<comment type="caution">
    <text evidence="2">The sequence shown here is derived from an EMBL/GenBank/DDBJ whole genome shotgun (WGS) entry which is preliminary data.</text>
</comment>
<dbReference type="EMBL" id="SGWV01000010">
    <property type="protein sequence ID" value="RZS52980.1"/>
    <property type="molecule type" value="Genomic_DNA"/>
</dbReference>
<accession>A0A4V2EVM2</accession>
<dbReference type="SUPFAM" id="SSF51126">
    <property type="entry name" value="Pectin lyase-like"/>
    <property type="match status" value="1"/>
</dbReference>
<dbReference type="Proteomes" id="UP000293433">
    <property type="component" value="Unassembled WGS sequence"/>
</dbReference>
<dbReference type="InterPro" id="IPR011050">
    <property type="entry name" value="Pectin_lyase_fold/virulence"/>
</dbReference>
<dbReference type="AlphaFoldDB" id="A0A4V2EVM2"/>
<evidence type="ECO:0000313" key="2">
    <source>
        <dbReference type="EMBL" id="RZS52980.1"/>
    </source>
</evidence>
<proteinExistence type="predicted"/>
<keyword evidence="3" id="KW-1185">Reference proteome</keyword>
<feature type="region of interest" description="Disordered" evidence="1">
    <location>
        <begin position="53"/>
        <end position="79"/>
    </location>
</feature>
<name>A0A4V2EVM2_9BURK</name>
<dbReference type="Gene3D" id="2.160.20.10">
    <property type="entry name" value="Single-stranded right-handed beta-helix, Pectin lyase-like"/>
    <property type="match status" value="1"/>
</dbReference>